<protein>
    <submittedName>
        <fullName evidence="1">Uncharacterized protein</fullName>
    </submittedName>
</protein>
<comment type="caution">
    <text evidence="1">The sequence shown here is derived from an EMBL/GenBank/DDBJ whole genome shotgun (WGS) entry which is preliminary data.</text>
</comment>
<evidence type="ECO:0000313" key="1">
    <source>
        <dbReference type="EMBL" id="KAK3699494.1"/>
    </source>
</evidence>
<organism evidence="1 2">
    <name type="scientific">Vermiconidia calcicola</name>
    <dbReference type="NCBI Taxonomy" id="1690605"/>
    <lineage>
        <taxon>Eukaryota</taxon>
        <taxon>Fungi</taxon>
        <taxon>Dikarya</taxon>
        <taxon>Ascomycota</taxon>
        <taxon>Pezizomycotina</taxon>
        <taxon>Dothideomycetes</taxon>
        <taxon>Dothideomycetidae</taxon>
        <taxon>Mycosphaerellales</taxon>
        <taxon>Extremaceae</taxon>
        <taxon>Vermiconidia</taxon>
    </lineage>
</organism>
<name>A0ACC3MMV6_9PEZI</name>
<proteinExistence type="predicted"/>
<keyword evidence="2" id="KW-1185">Reference proteome</keyword>
<sequence length="612" mass="68924">MLFHKVSVIRCSITTIFGLSVLVVVLSFLRFVVLPIATSLFPSLFTTFYDLGLYGYYPTRSFYTSTFTPPLSSRPKWEAVCDAENEEGGLVLGELHGSAVRHKGPIITDLKGNLIWFDDTYETASNLKVQTWKGKQYLTFWAGSRGEGSGQGQYYMLDDHFNLAKTVTAVGDGLYGDIHEFKITADDTALMTVYNEVDLSGISNTQISSPILDSIIQEVDIDTGRLVFEWRASDSDHLGNGYYLKTNQGNLAEGTDAYDYFHLNSIEKTLAGDYLISVRHMHLIVLVSGKTGAILWGFGGVSTDFQDLSDGRASNFLWQHDVRWIDEKRGILSLFNNGAAKDHYHDSPYSEGRIIHLDVENRTAQLLHSYTSLQKIQSTSQGSLQHLPANNIDTSHQFTRDRVFVGWGSAAAWSLFDAEHEEVLCETHFAPSLFFFFEFAKSYRSTRAPPDWKARPTWNPVAATKSNNIYVSWNGGMEVKWWALQRARASTGSDADIKPEDWEDIEVVHKNDFETRIKLPATAADALYRIAALDKEREAIRHSNVVHYSVHSGLWAYCILALLGLAVAAAFLVAQYRKQHWRTKALLAWFGDGRRGRYTRVDGDPIELDEVD</sequence>
<accession>A0ACC3MMV6</accession>
<evidence type="ECO:0000313" key="2">
    <source>
        <dbReference type="Proteomes" id="UP001281147"/>
    </source>
</evidence>
<dbReference type="EMBL" id="JAUTXU010000197">
    <property type="protein sequence ID" value="KAK3699494.1"/>
    <property type="molecule type" value="Genomic_DNA"/>
</dbReference>
<dbReference type="Proteomes" id="UP001281147">
    <property type="component" value="Unassembled WGS sequence"/>
</dbReference>
<gene>
    <name evidence="1" type="ORF">LTR37_016451</name>
</gene>
<reference evidence="1" key="1">
    <citation type="submission" date="2023-07" db="EMBL/GenBank/DDBJ databases">
        <title>Black Yeasts Isolated from many extreme environments.</title>
        <authorList>
            <person name="Coleine C."/>
            <person name="Stajich J.E."/>
            <person name="Selbmann L."/>
        </authorList>
    </citation>
    <scope>NUCLEOTIDE SEQUENCE</scope>
    <source>
        <strain evidence="1">CCFEE 5714</strain>
    </source>
</reference>